<dbReference type="Proteomes" id="UP000297609">
    <property type="component" value="Unassembled WGS sequence"/>
</dbReference>
<dbReference type="SMART" id="SM00342">
    <property type="entry name" value="HTH_ARAC"/>
    <property type="match status" value="1"/>
</dbReference>
<name>A0A4R9JQ08_9LEPT</name>
<evidence type="ECO:0000259" key="4">
    <source>
        <dbReference type="PROSITE" id="PS01124"/>
    </source>
</evidence>
<evidence type="ECO:0000313" key="5">
    <source>
        <dbReference type="EMBL" id="TGL48753.1"/>
    </source>
</evidence>
<dbReference type="PANTHER" id="PTHR46796">
    <property type="entry name" value="HTH-TYPE TRANSCRIPTIONAL ACTIVATOR RHAS-RELATED"/>
    <property type="match status" value="1"/>
</dbReference>
<dbReference type="GO" id="GO:0003700">
    <property type="term" value="F:DNA-binding transcription factor activity"/>
    <property type="evidence" value="ECO:0007669"/>
    <property type="project" value="InterPro"/>
</dbReference>
<dbReference type="InterPro" id="IPR009057">
    <property type="entry name" value="Homeodomain-like_sf"/>
</dbReference>
<keyword evidence="2" id="KW-0238">DNA-binding</keyword>
<evidence type="ECO:0000256" key="1">
    <source>
        <dbReference type="ARBA" id="ARBA00023015"/>
    </source>
</evidence>
<dbReference type="Gene3D" id="1.10.10.60">
    <property type="entry name" value="Homeodomain-like"/>
    <property type="match status" value="1"/>
</dbReference>
<keyword evidence="6" id="KW-1185">Reference proteome</keyword>
<sequence>MDKSRKGSLFYFGERILLGTQGLVTESHSHYAVSILISMDTPFHLVTKENTSIQTEGIIIPPNFFHRLEAGHTEILVIQLDPKSAEYQTLGRKDPYQILNSSTIQLIRSIADPLFTSALTCHSARALYDQILEVLGSNKSDVKADPRIDMAIQIIKATLPSPIHLAELSKETGISKDRFMHLFKENMGIPLRQYLLWQRLHIAARLLQSGENLTTASHAAGFSDQAHLSRTFKKMFGVKPSLFLGGSHLHQVCFCDINPVPLP</sequence>
<reference evidence="5" key="1">
    <citation type="journal article" date="2019" name="PLoS Negl. Trop. Dis.">
        <title>Revisiting the worldwide diversity of Leptospira species in the environment.</title>
        <authorList>
            <person name="Vincent A.T."/>
            <person name="Schiettekatte O."/>
            <person name="Bourhy P."/>
            <person name="Veyrier F.J."/>
            <person name="Picardeau M."/>
        </authorList>
    </citation>
    <scope>NUCLEOTIDE SEQUENCE [LARGE SCALE GENOMIC DNA]</scope>
    <source>
        <strain evidence="5">201702454</strain>
    </source>
</reference>
<dbReference type="AlphaFoldDB" id="A0A4R9JQ08"/>
<evidence type="ECO:0000256" key="3">
    <source>
        <dbReference type="ARBA" id="ARBA00023163"/>
    </source>
</evidence>
<proteinExistence type="predicted"/>
<dbReference type="PROSITE" id="PS01124">
    <property type="entry name" value="HTH_ARAC_FAMILY_2"/>
    <property type="match status" value="1"/>
</dbReference>
<dbReference type="RefSeq" id="WP_135620422.1">
    <property type="nucleotide sequence ID" value="NZ_RQGG01000043.1"/>
</dbReference>
<comment type="caution">
    <text evidence="5">The sequence shown here is derived from an EMBL/GenBank/DDBJ whole genome shotgun (WGS) entry which is preliminary data.</text>
</comment>
<keyword evidence="1" id="KW-0805">Transcription regulation</keyword>
<dbReference type="EMBL" id="RQGG01000043">
    <property type="protein sequence ID" value="TGL48753.1"/>
    <property type="molecule type" value="Genomic_DNA"/>
</dbReference>
<dbReference type="Pfam" id="PF12833">
    <property type="entry name" value="HTH_18"/>
    <property type="match status" value="1"/>
</dbReference>
<dbReference type="OrthoDB" id="9813413at2"/>
<protein>
    <submittedName>
        <fullName evidence="5">AraC family transcriptional regulator</fullName>
    </submittedName>
</protein>
<keyword evidence="3" id="KW-0804">Transcription</keyword>
<evidence type="ECO:0000256" key="2">
    <source>
        <dbReference type="ARBA" id="ARBA00023125"/>
    </source>
</evidence>
<dbReference type="GO" id="GO:0043565">
    <property type="term" value="F:sequence-specific DNA binding"/>
    <property type="evidence" value="ECO:0007669"/>
    <property type="project" value="InterPro"/>
</dbReference>
<feature type="domain" description="HTH araC/xylS-type" evidence="4">
    <location>
        <begin position="149"/>
        <end position="246"/>
    </location>
</feature>
<dbReference type="InterPro" id="IPR018060">
    <property type="entry name" value="HTH_AraC"/>
</dbReference>
<accession>A0A4R9JQ08</accession>
<dbReference type="PROSITE" id="PS00041">
    <property type="entry name" value="HTH_ARAC_FAMILY_1"/>
    <property type="match status" value="1"/>
</dbReference>
<evidence type="ECO:0000313" key="6">
    <source>
        <dbReference type="Proteomes" id="UP000297609"/>
    </source>
</evidence>
<dbReference type="InterPro" id="IPR018062">
    <property type="entry name" value="HTH_AraC-typ_CS"/>
</dbReference>
<gene>
    <name evidence="5" type="ORF">EHQ59_14860</name>
</gene>
<dbReference type="InterPro" id="IPR050204">
    <property type="entry name" value="AraC_XylS_family_regulators"/>
</dbReference>
<dbReference type="SUPFAM" id="SSF46689">
    <property type="entry name" value="Homeodomain-like"/>
    <property type="match status" value="2"/>
</dbReference>
<organism evidence="5 6">
    <name type="scientific">Leptospira kemamanensis</name>
    <dbReference type="NCBI Taxonomy" id="2484942"/>
    <lineage>
        <taxon>Bacteria</taxon>
        <taxon>Pseudomonadati</taxon>
        <taxon>Spirochaetota</taxon>
        <taxon>Spirochaetia</taxon>
        <taxon>Leptospirales</taxon>
        <taxon>Leptospiraceae</taxon>
        <taxon>Leptospira</taxon>
    </lineage>
</organism>